<evidence type="ECO:0000256" key="4">
    <source>
        <dbReference type="ARBA" id="ARBA00023180"/>
    </source>
</evidence>
<dbReference type="SUPFAM" id="SSF47565">
    <property type="entry name" value="Insect pheromone/odorant-binding proteins"/>
    <property type="match status" value="1"/>
</dbReference>
<dbReference type="PANTHER" id="PTHR21364:SF2">
    <property type="entry name" value="GENERAL ODORANT-BINDING PROTEIN 19A"/>
    <property type="match status" value="1"/>
</dbReference>
<comment type="similarity">
    <text evidence="2">Belongs to the PBP/GOBP family.</text>
</comment>
<keyword evidence="6" id="KW-0732">Signal</keyword>
<dbReference type="InterPro" id="IPR006170">
    <property type="entry name" value="PBP/GOBP"/>
</dbReference>
<dbReference type="GO" id="GO:0005576">
    <property type="term" value="C:extracellular region"/>
    <property type="evidence" value="ECO:0007669"/>
    <property type="project" value="UniProtKB-SubCell"/>
</dbReference>
<dbReference type="CDD" id="cd23992">
    <property type="entry name" value="PBP_GOBP"/>
    <property type="match status" value="1"/>
</dbReference>
<dbReference type="GO" id="GO:0005549">
    <property type="term" value="F:odorant binding"/>
    <property type="evidence" value="ECO:0007669"/>
    <property type="project" value="InterPro"/>
</dbReference>
<comment type="function">
    <text evidence="5">May be a carrier protein for lipids.</text>
</comment>
<feature type="chain" id="PRO_5040452884" evidence="6">
    <location>
        <begin position="20"/>
        <end position="141"/>
    </location>
</feature>
<evidence type="ECO:0000256" key="1">
    <source>
        <dbReference type="ARBA" id="ARBA00004613"/>
    </source>
</evidence>
<proteinExistence type="inferred from homology"/>
<keyword evidence="4" id="KW-0325">Glycoprotein</keyword>
<dbReference type="Pfam" id="PF01395">
    <property type="entry name" value="PBP_GOBP"/>
    <property type="match status" value="1"/>
</dbReference>
<dbReference type="InterPro" id="IPR036728">
    <property type="entry name" value="PBP_GOBP_sf"/>
</dbReference>
<protein>
    <submittedName>
        <fullName evidence="7">Uncharacterized protein</fullName>
    </submittedName>
</protein>
<dbReference type="Proteomes" id="UP001154078">
    <property type="component" value="Chromosome 2"/>
</dbReference>
<dbReference type="PANTHER" id="PTHR21364">
    <property type="entry name" value="GENERAL ODORANT-BINDING PROTEIN 19A"/>
    <property type="match status" value="1"/>
</dbReference>
<keyword evidence="8" id="KW-1185">Reference proteome</keyword>
<comment type="subcellular location">
    <subcellularLocation>
        <location evidence="1">Secreted</location>
    </subcellularLocation>
</comment>
<feature type="signal peptide" evidence="6">
    <location>
        <begin position="1"/>
        <end position="19"/>
    </location>
</feature>
<dbReference type="AlphaFoldDB" id="A0A9P0AZZ4"/>
<dbReference type="GO" id="GO:0007608">
    <property type="term" value="P:sensory perception of smell"/>
    <property type="evidence" value="ECO:0007669"/>
    <property type="project" value="UniProtKB-ARBA"/>
</dbReference>
<evidence type="ECO:0000313" key="7">
    <source>
        <dbReference type="EMBL" id="CAH0552185.1"/>
    </source>
</evidence>
<evidence type="ECO:0000256" key="3">
    <source>
        <dbReference type="ARBA" id="ARBA00022525"/>
    </source>
</evidence>
<keyword evidence="3" id="KW-0964">Secreted</keyword>
<name>A0A9P0AZZ4_BRAAE</name>
<evidence type="ECO:0000256" key="2">
    <source>
        <dbReference type="ARBA" id="ARBA00008098"/>
    </source>
</evidence>
<sequence>MTLKYSFYLLCICSLGVYAKVDISMFSHETQDMVKTLHETCIKEVGVDEEIVNKVIDGNLSEDDKLKCYMKCVMVEGGVMDEKGETNTEAFVELLPESLKEAHRESFTKCSAKADNDDLCEKAFEIVKCSKEEDEDNFFFF</sequence>
<dbReference type="EMBL" id="OV121133">
    <property type="protein sequence ID" value="CAH0552185.1"/>
    <property type="molecule type" value="Genomic_DNA"/>
</dbReference>
<evidence type="ECO:0000313" key="8">
    <source>
        <dbReference type="Proteomes" id="UP001154078"/>
    </source>
</evidence>
<dbReference type="SMART" id="SM00708">
    <property type="entry name" value="PhBP"/>
    <property type="match status" value="1"/>
</dbReference>
<dbReference type="PRINTS" id="PR00485">
    <property type="entry name" value="MEALWORMBTLB"/>
</dbReference>
<organism evidence="7 8">
    <name type="scientific">Brassicogethes aeneus</name>
    <name type="common">Rape pollen beetle</name>
    <name type="synonym">Meligethes aeneus</name>
    <dbReference type="NCBI Taxonomy" id="1431903"/>
    <lineage>
        <taxon>Eukaryota</taxon>
        <taxon>Metazoa</taxon>
        <taxon>Ecdysozoa</taxon>
        <taxon>Arthropoda</taxon>
        <taxon>Hexapoda</taxon>
        <taxon>Insecta</taxon>
        <taxon>Pterygota</taxon>
        <taxon>Neoptera</taxon>
        <taxon>Endopterygota</taxon>
        <taxon>Coleoptera</taxon>
        <taxon>Polyphaga</taxon>
        <taxon>Cucujiformia</taxon>
        <taxon>Nitidulidae</taxon>
        <taxon>Meligethinae</taxon>
        <taxon>Brassicogethes</taxon>
    </lineage>
</organism>
<evidence type="ECO:0000256" key="5">
    <source>
        <dbReference type="ARBA" id="ARBA00056866"/>
    </source>
</evidence>
<evidence type="ECO:0000256" key="6">
    <source>
        <dbReference type="SAM" id="SignalP"/>
    </source>
</evidence>
<dbReference type="FunFam" id="1.10.238.20:FF:000001">
    <property type="entry name" value="General odorant-binding protein lush"/>
    <property type="match status" value="1"/>
</dbReference>
<dbReference type="OrthoDB" id="6815539at2759"/>
<accession>A0A9P0AZZ4</accession>
<reference evidence="7" key="1">
    <citation type="submission" date="2021-12" db="EMBL/GenBank/DDBJ databases">
        <authorList>
            <person name="King R."/>
        </authorList>
    </citation>
    <scope>NUCLEOTIDE SEQUENCE</scope>
</reference>
<dbReference type="Gene3D" id="1.10.238.20">
    <property type="entry name" value="Pheromone/general odorant binding protein domain"/>
    <property type="match status" value="1"/>
</dbReference>
<gene>
    <name evidence="7" type="ORF">MELIAE_LOCUS4618</name>
</gene>